<dbReference type="EMBL" id="LAZR01054901">
    <property type="protein sequence ID" value="KKK77555.1"/>
    <property type="molecule type" value="Genomic_DNA"/>
</dbReference>
<proteinExistence type="predicted"/>
<comment type="caution">
    <text evidence="1">The sequence shown here is derived from an EMBL/GenBank/DDBJ whole genome shotgun (WGS) entry which is preliminary data.</text>
</comment>
<sequence length="142" mass="16970">NIDILIIRNIFNLFASRLKFQERGNIIDIGKERKIFKYFNHGNQKYTLWLDPELNDLIIDLQTEILNIVPECNDVNNYKKGFRPHLSVGQIRGKNNLMETITNLQDSWKELKFLINEIYFIARKKDKSSNFKIIKRIQLEKE</sequence>
<dbReference type="Gene3D" id="3.90.1140.10">
    <property type="entry name" value="Cyclic phosphodiesterase"/>
    <property type="match status" value="1"/>
</dbReference>
<dbReference type="PANTHER" id="PTHR37474">
    <property type="entry name" value="RNA LIGASE/CYCLIC NUCLEOTIDE PHOSPHODIESTERASE"/>
    <property type="match status" value="1"/>
</dbReference>
<feature type="non-terminal residue" evidence="1">
    <location>
        <position position="1"/>
    </location>
</feature>
<gene>
    <name evidence="1" type="ORF">LCGC14_2852410</name>
</gene>
<dbReference type="AlphaFoldDB" id="A0A0F8YUV3"/>
<name>A0A0F8YUV3_9ZZZZ</name>
<dbReference type="Pfam" id="PF13563">
    <property type="entry name" value="2_5_RNA_ligase2"/>
    <property type="match status" value="1"/>
</dbReference>
<evidence type="ECO:0008006" key="2">
    <source>
        <dbReference type="Google" id="ProtNLM"/>
    </source>
</evidence>
<reference evidence="1" key="1">
    <citation type="journal article" date="2015" name="Nature">
        <title>Complex archaea that bridge the gap between prokaryotes and eukaryotes.</title>
        <authorList>
            <person name="Spang A."/>
            <person name="Saw J.H."/>
            <person name="Jorgensen S.L."/>
            <person name="Zaremba-Niedzwiedzka K."/>
            <person name="Martijn J."/>
            <person name="Lind A.E."/>
            <person name="van Eijk R."/>
            <person name="Schleper C."/>
            <person name="Guy L."/>
            <person name="Ettema T.J."/>
        </authorList>
    </citation>
    <scope>NUCLEOTIDE SEQUENCE</scope>
</reference>
<accession>A0A0F8YUV3</accession>
<organism evidence="1">
    <name type="scientific">marine sediment metagenome</name>
    <dbReference type="NCBI Taxonomy" id="412755"/>
    <lineage>
        <taxon>unclassified sequences</taxon>
        <taxon>metagenomes</taxon>
        <taxon>ecological metagenomes</taxon>
    </lineage>
</organism>
<dbReference type="PANTHER" id="PTHR37474:SF1">
    <property type="entry name" value="2'-5' RNA LIGASE FAMILY PROTEIN"/>
    <property type="match status" value="1"/>
</dbReference>
<dbReference type="SUPFAM" id="SSF55144">
    <property type="entry name" value="LigT-like"/>
    <property type="match status" value="1"/>
</dbReference>
<evidence type="ECO:0000313" key="1">
    <source>
        <dbReference type="EMBL" id="KKK77555.1"/>
    </source>
</evidence>
<protein>
    <recommendedName>
        <fullName evidence="2">Phosphoesterase HXTX domain-containing protein</fullName>
    </recommendedName>
</protein>
<dbReference type="InterPro" id="IPR009097">
    <property type="entry name" value="Cyclic_Pdiesterase"/>
</dbReference>